<dbReference type="AlphaFoldDB" id="A0A820W4G8"/>
<protein>
    <submittedName>
        <fullName evidence="2">Uncharacterized protein</fullName>
    </submittedName>
</protein>
<evidence type="ECO:0000313" key="2">
    <source>
        <dbReference type="EMBL" id="CAF4512023.1"/>
    </source>
</evidence>
<name>A0A820W4G8_9BILA</name>
<comment type="caution">
    <text evidence="2">The sequence shown here is derived from an EMBL/GenBank/DDBJ whole genome shotgun (WGS) entry which is preliminary data.</text>
</comment>
<evidence type="ECO:0000256" key="1">
    <source>
        <dbReference type="SAM" id="MobiDB-lite"/>
    </source>
</evidence>
<feature type="region of interest" description="Disordered" evidence="1">
    <location>
        <begin position="77"/>
        <end position="115"/>
    </location>
</feature>
<dbReference type="PROSITE" id="PS51257">
    <property type="entry name" value="PROKAR_LIPOPROTEIN"/>
    <property type="match status" value="1"/>
</dbReference>
<proteinExistence type="predicted"/>
<organism evidence="2 3">
    <name type="scientific">Rotaria socialis</name>
    <dbReference type="NCBI Taxonomy" id="392032"/>
    <lineage>
        <taxon>Eukaryota</taxon>
        <taxon>Metazoa</taxon>
        <taxon>Spiralia</taxon>
        <taxon>Gnathifera</taxon>
        <taxon>Rotifera</taxon>
        <taxon>Eurotatoria</taxon>
        <taxon>Bdelloidea</taxon>
        <taxon>Philodinida</taxon>
        <taxon>Philodinidae</taxon>
        <taxon>Rotaria</taxon>
    </lineage>
</organism>
<sequence>MVSKENIKVKILLDVIVVDGGIGGLAAATACARAIPDEEVLEWQLSDHASVLPYVAQGAAQAAEDGSVPERAETVQMSATKPRQVLHLHDGEQQRKRDEIRMNIDSGYDNPDRWSDRFCNSGAGRV</sequence>
<accession>A0A820W4G8</accession>
<gene>
    <name evidence="2" type="ORF">TOA249_LOCUS4336</name>
</gene>
<evidence type="ECO:0000313" key="3">
    <source>
        <dbReference type="Proteomes" id="UP000663838"/>
    </source>
</evidence>
<reference evidence="2" key="1">
    <citation type="submission" date="2021-02" db="EMBL/GenBank/DDBJ databases">
        <authorList>
            <person name="Nowell W R."/>
        </authorList>
    </citation>
    <scope>NUCLEOTIDE SEQUENCE</scope>
</reference>
<feature type="compositionally biased region" description="Basic and acidic residues" evidence="1">
    <location>
        <begin position="87"/>
        <end position="102"/>
    </location>
</feature>
<dbReference type="EMBL" id="CAJOBS010000163">
    <property type="protein sequence ID" value="CAF4512023.1"/>
    <property type="molecule type" value="Genomic_DNA"/>
</dbReference>
<dbReference type="Proteomes" id="UP000663838">
    <property type="component" value="Unassembled WGS sequence"/>
</dbReference>